<dbReference type="EMBL" id="ML006155">
    <property type="protein sequence ID" value="RKP16900.1"/>
    <property type="molecule type" value="Genomic_DNA"/>
</dbReference>
<reference evidence="2" key="1">
    <citation type="journal article" date="2018" name="Nat. Microbiol.">
        <title>Leveraging single-cell genomics to expand the fungal tree of life.</title>
        <authorList>
            <person name="Ahrendt S.R."/>
            <person name="Quandt C.A."/>
            <person name="Ciobanu D."/>
            <person name="Clum A."/>
            <person name="Salamov A."/>
            <person name="Andreopoulos B."/>
            <person name="Cheng J.F."/>
            <person name="Woyke T."/>
            <person name="Pelin A."/>
            <person name="Henrissat B."/>
            <person name="Reynolds N.K."/>
            <person name="Benny G.L."/>
            <person name="Smith M.E."/>
            <person name="James T.Y."/>
            <person name="Grigoriev I.V."/>
        </authorList>
    </citation>
    <scope>NUCLEOTIDE SEQUENCE [LARGE SCALE GENOMIC DNA]</scope>
    <source>
        <strain evidence="2">CSF55</strain>
    </source>
</reference>
<dbReference type="AlphaFoldDB" id="A0A4P9YF37"/>
<evidence type="ECO:0000313" key="2">
    <source>
        <dbReference type="Proteomes" id="UP000281549"/>
    </source>
</evidence>
<accession>A0A4P9YF37</accession>
<sequence length="199" mass="22480">SNNLTQKRASTEVSITASTPPAPLTTYGKAAFLAHKEKIVDYLAANNLGHLLSEEVVDVEKPMLIPVPPLPAYPVQEDAETGKSFQSRVETYQKGFQIHNQAHQLNNNNFEKYQKFIKESDCALALVKNCFRNSENDMVFKRDAKPKSVKEAYENLFKAKELSGNDLTLWLKQLFNASLSKEKSENPSDIYEWIQGLTL</sequence>
<protein>
    <submittedName>
        <fullName evidence="1">Uncharacterized protein</fullName>
    </submittedName>
</protein>
<evidence type="ECO:0000313" key="1">
    <source>
        <dbReference type="EMBL" id="RKP16900.1"/>
    </source>
</evidence>
<feature type="non-terminal residue" evidence="1">
    <location>
        <position position="199"/>
    </location>
</feature>
<organism evidence="1 2">
    <name type="scientific">Rozella allomycis (strain CSF55)</name>
    <dbReference type="NCBI Taxonomy" id="988480"/>
    <lineage>
        <taxon>Eukaryota</taxon>
        <taxon>Fungi</taxon>
        <taxon>Fungi incertae sedis</taxon>
        <taxon>Cryptomycota</taxon>
        <taxon>Cryptomycota incertae sedis</taxon>
        <taxon>Rozella</taxon>
    </lineage>
</organism>
<proteinExistence type="predicted"/>
<name>A0A4P9YF37_ROZAC</name>
<dbReference type="Proteomes" id="UP000281549">
    <property type="component" value="Unassembled WGS sequence"/>
</dbReference>
<feature type="non-terminal residue" evidence="1">
    <location>
        <position position="1"/>
    </location>
</feature>
<gene>
    <name evidence="1" type="ORF">ROZALSC1DRAFT_31237</name>
</gene>